<dbReference type="EMBL" id="PRLG01000021">
    <property type="protein sequence ID" value="PYY27360.1"/>
    <property type="molecule type" value="Genomic_DNA"/>
</dbReference>
<comment type="caution">
    <text evidence="1">The sequence shown here is derived from an EMBL/GenBank/DDBJ whole genome shotgun (WGS) entry which is preliminary data.</text>
</comment>
<name>A0A2W0C529_9BACL</name>
<evidence type="ECO:0000313" key="1">
    <source>
        <dbReference type="EMBL" id="PYY27360.1"/>
    </source>
</evidence>
<dbReference type="Proteomes" id="UP000247459">
    <property type="component" value="Unassembled WGS sequence"/>
</dbReference>
<gene>
    <name evidence="1" type="ORF">PIL02S_03913</name>
</gene>
<organism evidence="1 2">
    <name type="scientific">Paenibacillus illinoisensis</name>
    <dbReference type="NCBI Taxonomy" id="59845"/>
    <lineage>
        <taxon>Bacteria</taxon>
        <taxon>Bacillati</taxon>
        <taxon>Bacillota</taxon>
        <taxon>Bacilli</taxon>
        <taxon>Bacillales</taxon>
        <taxon>Paenibacillaceae</taxon>
        <taxon>Paenibacillus</taxon>
    </lineage>
</organism>
<protein>
    <submittedName>
        <fullName evidence="1">Uncharacterized protein</fullName>
    </submittedName>
</protein>
<dbReference type="PROSITE" id="PS51257">
    <property type="entry name" value="PROKAR_LIPOPROTEIN"/>
    <property type="match status" value="1"/>
</dbReference>
<proteinExistence type="predicted"/>
<dbReference type="AlphaFoldDB" id="A0A2W0C529"/>
<sequence length="81" mass="9392">MRHANSHKSRTHRKKWGFILPLTILILVISGCSLERNEHTVQFQQLQQPNVTDDLPVWLDVYSKSVHEEVYSPQGNSELLP</sequence>
<dbReference type="RefSeq" id="WP_110821213.1">
    <property type="nucleotide sequence ID" value="NZ_PRLG01000021.1"/>
</dbReference>
<reference evidence="1 2" key="1">
    <citation type="submission" date="2018-01" db="EMBL/GenBank/DDBJ databases">
        <title>Genome sequence of the PGP bacterium Paenibacillus illinoisensis E3.</title>
        <authorList>
            <person name="Rolli E."/>
            <person name="Marasco R."/>
            <person name="Bessem C."/>
            <person name="Michoud G."/>
            <person name="Gaiarsa S."/>
            <person name="Borin S."/>
            <person name="Daffonchio D."/>
        </authorList>
    </citation>
    <scope>NUCLEOTIDE SEQUENCE [LARGE SCALE GENOMIC DNA]</scope>
    <source>
        <strain evidence="1 2">E3</strain>
    </source>
</reference>
<accession>A0A2W0C529</accession>
<evidence type="ECO:0000313" key="2">
    <source>
        <dbReference type="Proteomes" id="UP000247459"/>
    </source>
</evidence>
<dbReference type="OrthoDB" id="2627646at2"/>